<dbReference type="Proteomes" id="UP000034883">
    <property type="component" value="Chromosome"/>
</dbReference>
<reference evidence="1 2" key="1">
    <citation type="submission" date="2015-03" db="EMBL/GenBank/DDBJ databases">
        <title>Genome assembly of Sandaracinus amylolyticus DSM 53668.</title>
        <authorList>
            <person name="Sharma G."/>
            <person name="Subramanian S."/>
        </authorList>
    </citation>
    <scope>NUCLEOTIDE SEQUENCE [LARGE SCALE GENOMIC DNA]</scope>
    <source>
        <strain evidence="1 2">DSM 53668</strain>
    </source>
</reference>
<accession>A0A0F6YH75</accession>
<evidence type="ECO:0000313" key="2">
    <source>
        <dbReference type="Proteomes" id="UP000034883"/>
    </source>
</evidence>
<dbReference type="AlphaFoldDB" id="A0A0F6YH75"/>
<evidence type="ECO:0000313" key="1">
    <source>
        <dbReference type="EMBL" id="AKF03691.1"/>
    </source>
</evidence>
<name>A0A0F6YH75_9BACT</name>
<dbReference type="EMBL" id="CP011125">
    <property type="protein sequence ID" value="AKF03691.1"/>
    <property type="molecule type" value="Genomic_DNA"/>
</dbReference>
<keyword evidence="2" id="KW-1185">Reference proteome</keyword>
<dbReference type="KEGG" id="samy:DB32_000840"/>
<proteinExistence type="predicted"/>
<gene>
    <name evidence="1" type="ORF">DB32_000840</name>
</gene>
<protein>
    <submittedName>
        <fullName evidence="1">Uncharacterized protein</fullName>
    </submittedName>
</protein>
<organism evidence="1 2">
    <name type="scientific">Sandaracinus amylolyticus</name>
    <dbReference type="NCBI Taxonomy" id="927083"/>
    <lineage>
        <taxon>Bacteria</taxon>
        <taxon>Pseudomonadati</taxon>
        <taxon>Myxococcota</taxon>
        <taxon>Polyangia</taxon>
        <taxon>Polyangiales</taxon>
        <taxon>Sandaracinaceae</taxon>
        <taxon>Sandaracinus</taxon>
    </lineage>
</organism>
<sequence length="77" mass="8831">MLGVLRAELRGDAHALDEAPLAIDDCRGTQFGVNDGTDRLRRFRILVCSHHAYVLESRGGDRVLRDLFFSSFRREQR</sequence>